<dbReference type="InterPro" id="IPR027417">
    <property type="entry name" value="P-loop_NTPase"/>
</dbReference>
<dbReference type="EMBL" id="CP002160">
    <property type="protein sequence ID" value="ADL52016.1"/>
    <property type="molecule type" value="Genomic_DNA"/>
</dbReference>
<dbReference type="Gene3D" id="1.25.40.10">
    <property type="entry name" value="Tetratricopeptide repeat domain"/>
    <property type="match status" value="1"/>
</dbReference>
<dbReference type="HOGENOM" id="CLU_343491_0_0_9"/>
<dbReference type="Pfam" id="PF13676">
    <property type="entry name" value="TIR_2"/>
    <property type="match status" value="1"/>
</dbReference>
<dbReference type="Gene3D" id="3.40.50.10140">
    <property type="entry name" value="Toll/interleukin-1 receptor homology (TIR) domain"/>
    <property type="match status" value="1"/>
</dbReference>
<dbReference type="InterPro" id="IPR000157">
    <property type="entry name" value="TIR_dom"/>
</dbReference>
<dbReference type="SUPFAM" id="SSF52540">
    <property type="entry name" value="P-loop containing nucleoside triphosphate hydrolases"/>
    <property type="match status" value="1"/>
</dbReference>
<evidence type="ECO:0000259" key="1">
    <source>
        <dbReference type="PROSITE" id="PS50104"/>
    </source>
</evidence>
<accession>D9SP51</accession>
<dbReference type="PROSITE" id="PS50104">
    <property type="entry name" value="TIR"/>
    <property type="match status" value="1"/>
</dbReference>
<name>D9SP51_CLOC7</name>
<dbReference type="RefSeq" id="WP_010076749.1">
    <property type="nucleotide sequence ID" value="NC_014393.1"/>
</dbReference>
<sequence length="846" mass="99238">MSKVFLSHSSCDKEFVRPIAELFGKDRCIFDEVTFEGGMKNIDEIFRNMDNTDIFVYFISDYSLNSDWVKIELNNAQEKLYSSSHRLKQIFPIIIDPKIMYSDKRIADFIKAGFNGYNLRHINHYKLAYEKIISQMINLQMSIDSKFAEKKNLFYGRDAEIKKFKERYDDSSRNPMKCLVVSGIEGIGRRSFVREVLKSAKIIKSYYFPATISLSRNESIEDLIIKISNLGFGKYSLQDIISISSLNSKVELLSELLLEVQRYNEHIVIYDDKCLINLDRSVKLWFEEALKKIKNEIVISIASNIKLDSMKYRTNDDFFFIDLSGLEKSECAGLLRTYAELEGVNFERDDIKFIQGSLTGYPPQIMYCVDLVKEYDIMYLKNNPHKIVDYSSDKASAILNAVIEEEKEDISYGFLSFLSEYDTVPSSVIYEIFKINPLYEEIFRRFIVLTIVRCIGASNEYIKVNSVIQDYILRNKYSLPKDILNYLKEKIKEFNQNIDNPKYTDFIDFTELSYYIKENMKNDEYVPNKFLYSTLFLRSIVELYNDMKIDKVITIIKGLKNNGTFEMYDPITQSQIQYYYCLALARKDSNEFNEQVGFFRRSKFNKDSKAYINYNFLKGFNYRLSGQLEFAENSFRNVISKNRNHSRAKRELATVYILLEQYDLAFDLSKHNYKKDLANIYQMQAYFECLVRKNNLSLQEKKELDKILSTVNNLYSERQLDIFYQMNALYKAFIENRQNEAIQLLKEGLTKFDTSTYLLKELFDIYRECGNLTGMKNTLESLASAIKDGRSGFENIYVFREAIYEAYSGKSKADIEINLNRRKSLSHSIKTRILSKVDDVISKRSL</sequence>
<dbReference type="KEGG" id="ccb:Clocel_2286"/>
<dbReference type="STRING" id="573061.Clocel_2286"/>
<dbReference type="SUPFAM" id="SSF52200">
    <property type="entry name" value="Toll/Interleukin receptor TIR domain"/>
    <property type="match status" value="1"/>
</dbReference>
<reference evidence="2 3" key="1">
    <citation type="submission" date="2010-08" db="EMBL/GenBank/DDBJ databases">
        <title>Complete sequence of Clostridium cellulovorans 743B.</title>
        <authorList>
            <consortium name="US DOE Joint Genome Institute"/>
            <person name="Lucas S."/>
            <person name="Copeland A."/>
            <person name="Lapidus A."/>
            <person name="Cheng J.-F."/>
            <person name="Bruce D."/>
            <person name="Goodwin L."/>
            <person name="Pitluck S."/>
            <person name="Chertkov O."/>
            <person name="Detter J.C."/>
            <person name="Han C."/>
            <person name="Tapia R."/>
            <person name="Land M."/>
            <person name="Hauser L."/>
            <person name="Chang Y.-J."/>
            <person name="Jeffries C."/>
            <person name="Kyrpides N."/>
            <person name="Ivanova N."/>
            <person name="Mikhailova N."/>
            <person name="Hemme C.L."/>
            <person name="Woyke T."/>
        </authorList>
    </citation>
    <scope>NUCLEOTIDE SEQUENCE [LARGE SCALE GENOMIC DNA]</scope>
    <source>
        <strain evidence="3">ATCC 35296 / DSM 3052 / OCM 3 / 743B</strain>
    </source>
</reference>
<keyword evidence="3" id="KW-1185">Reference proteome</keyword>
<dbReference type="eggNOG" id="COG0457">
    <property type="taxonomic scope" value="Bacteria"/>
</dbReference>
<gene>
    <name evidence="2" type="ordered locus">Clocel_2286</name>
</gene>
<evidence type="ECO:0000313" key="2">
    <source>
        <dbReference type="EMBL" id="ADL52016.1"/>
    </source>
</evidence>
<evidence type="ECO:0000313" key="3">
    <source>
        <dbReference type="Proteomes" id="UP000002730"/>
    </source>
</evidence>
<dbReference type="AlphaFoldDB" id="D9SP51"/>
<dbReference type="GO" id="GO:0007165">
    <property type="term" value="P:signal transduction"/>
    <property type="evidence" value="ECO:0007669"/>
    <property type="project" value="InterPro"/>
</dbReference>
<dbReference type="Proteomes" id="UP000002730">
    <property type="component" value="Chromosome"/>
</dbReference>
<dbReference type="Gene3D" id="3.40.50.300">
    <property type="entry name" value="P-loop containing nucleotide triphosphate hydrolases"/>
    <property type="match status" value="1"/>
</dbReference>
<feature type="domain" description="TIR" evidence="1">
    <location>
        <begin position="1"/>
        <end position="137"/>
    </location>
</feature>
<dbReference type="InterPro" id="IPR011990">
    <property type="entry name" value="TPR-like_helical_dom_sf"/>
</dbReference>
<organism evidence="2 3">
    <name type="scientific">Clostridium cellulovorans (strain ATCC 35296 / DSM 3052 / OCM 3 / 743B)</name>
    <dbReference type="NCBI Taxonomy" id="573061"/>
    <lineage>
        <taxon>Bacteria</taxon>
        <taxon>Bacillati</taxon>
        <taxon>Bacillota</taxon>
        <taxon>Clostridia</taxon>
        <taxon>Eubacteriales</taxon>
        <taxon>Clostridiaceae</taxon>
        <taxon>Clostridium</taxon>
    </lineage>
</organism>
<protein>
    <submittedName>
        <fullName evidence="2">TIR protein</fullName>
    </submittedName>
</protein>
<dbReference type="SMART" id="SM00255">
    <property type="entry name" value="TIR"/>
    <property type="match status" value="1"/>
</dbReference>
<dbReference type="OrthoDB" id="1958035at2"/>
<dbReference type="InterPro" id="IPR035897">
    <property type="entry name" value="Toll_tir_struct_dom_sf"/>
</dbReference>
<proteinExistence type="predicted"/>
<dbReference type="SUPFAM" id="SSF48452">
    <property type="entry name" value="TPR-like"/>
    <property type="match status" value="1"/>
</dbReference>